<evidence type="ECO:0000259" key="1">
    <source>
        <dbReference type="PROSITE" id="PS51068"/>
    </source>
</evidence>
<evidence type="ECO:0000313" key="2">
    <source>
        <dbReference type="EMBL" id="SSZ30239.1"/>
    </source>
</evidence>
<reference evidence="2 3" key="1">
    <citation type="submission" date="2018-06" db="EMBL/GenBank/DDBJ databases">
        <authorList>
            <consortium name="Pathogen Informatics"/>
            <person name="Doyle S."/>
        </authorList>
    </citation>
    <scope>NUCLEOTIDE SEQUENCE [LARGE SCALE GENOMIC DNA]</scope>
    <source>
        <strain evidence="2 3">NCTC5908</strain>
    </source>
</reference>
<dbReference type="Pfam" id="PF01149">
    <property type="entry name" value="Fapy_DNA_glyco"/>
    <property type="match status" value="1"/>
</dbReference>
<dbReference type="GO" id="GO:0008534">
    <property type="term" value="F:oxidized purine nucleobase lesion DNA N-glycosylase activity"/>
    <property type="evidence" value="ECO:0007669"/>
    <property type="project" value="UniProtKB-EC"/>
</dbReference>
<sequence>MPELPEVETALRGVSPYLKDYIIEKIVVRQPKLRWAVSPELTEFHHVKF</sequence>
<dbReference type="InterPro" id="IPR035937">
    <property type="entry name" value="FPG_N"/>
</dbReference>
<dbReference type="EC" id="3.2.2.23" evidence="2"/>
<name>A0A336N7A2_AGGAP</name>
<feature type="domain" description="Formamidopyrimidine-DNA glycosylase catalytic" evidence="1">
    <location>
        <begin position="2"/>
        <end position="49"/>
    </location>
</feature>
<dbReference type="GO" id="GO:0006284">
    <property type="term" value="P:base-excision repair"/>
    <property type="evidence" value="ECO:0007669"/>
    <property type="project" value="InterPro"/>
</dbReference>
<gene>
    <name evidence="2" type="primary">mutM_2</name>
    <name evidence="2" type="ORF">NCTC5908_02062</name>
</gene>
<dbReference type="InterPro" id="IPR012319">
    <property type="entry name" value="FPG_cat"/>
</dbReference>
<evidence type="ECO:0000313" key="3">
    <source>
        <dbReference type="Proteomes" id="UP000253728"/>
    </source>
</evidence>
<proteinExistence type="predicted"/>
<dbReference type="Proteomes" id="UP000253728">
    <property type="component" value="Unassembled WGS sequence"/>
</dbReference>
<dbReference type="GO" id="GO:0003906">
    <property type="term" value="F:DNA-(apurinic or apyrimidinic site) endonuclease activity"/>
    <property type="evidence" value="ECO:0007669"/>
    <property type="project" value="InterPro"/>
</dbReference>
<dbReference type="PROSITE" id="PS51068">
    <property type="entry name" value="FPG_CAT"/>
    <property type="match status" value="1"/>
</dbReference>
<dbReference type="GO" id="GO:0008270">
    <property type="term" value="F:zinc ion binding"/>
    <property type="evidence" value="ECO:0007669"/>
    <property type="project" value="InterPro"/>
</dbReference>
<keyword evidence="2" id="KW-0326">Glycosidase</keyword>
<accession>A0A336N7A2</accession>
<protein>
    <submittedName>
        <fullName evidence="2">Formamidopyrimidine-DNA glycosylase</fullName>
        <ecNumber evidence="2">3.2.2.23</ecNumber>
    </submittedName>
</protein>
<dbReference type="SUPFAM" id="SSF81624">
    <property type="entry name" value="N-terminal domain of MutM-like DNA repair proteins"/>
    <property type="match status" value="1"/>
</dbReference>
<dbReference type="AlphaFoldDB" id="A0A336N7A2"/>
<organism evidence="2 3">
    <name type="scientific">Aggregatibacter aphrophilus</name>
    <name type="common">Haemophilus aphrophilus</name>
    <dbReference type="NCBI Taxonomy" id="732"/>
    <lineage>
        <taxon>Bacteria</taxon>
        <taxon>Pseudomonadati</taxon>
        <taxon>Pseudomonadota</taxon>
        <taxon>Gammaproteobacteria</taxon>
        <taxon>Pasteurellales</taxon>
        <taxon>Pasteurellaceae</taxon>
        <taxon>Aggregatibacter</taxon>
    </lineage>
</organism>
<dbReference type="EMBL" id="UFSP01000003">
    <property type="protein sequence ID" value="SSZ30239.1"/>
    <property type="molecule type" value="Genomic_DNA"/>
</dbReference>
<dbReference type="Gene3D" id="3.20.190.10">
    <property type="entry name" value="MutM-like, N-terminal"/>
    <property type="match status" value="1"/>
</dbReference>
<keyword evidence="2" id="KW-0378">Hydrolase</keyword>